<reference evidence="4" key="2">
    <citation type="submission" date="2016-01" db="EMBL/GenBank/DDBJ databases">
        <authorList>
            <person name="Vorgias C.E."/>
        </authorList>
    </citation>
    <scope>NUCLEOTIDE SEQUENCE [LARGE SCALE GENOMIC DNA]</scope>
</reference>
<dbReference type="OrthoDB" id="371709at2157"/>
<evidence type="ECO:0000313" key="3">
    <source>
        <dbReference type="EMBL" id="CUX77628.1"/>
    </source>
</evidence>
<dbReference type="Gene3D" id="3.30.300.130">
    <property type="entry name" value="Fe-S cluster assembly (FSCA)"/>
    <property type="match status" value="1"/>
</dbReference>
<sequence>MFTFKIFRRRKPNKQSKKLPEDVKKVVDILKKVEDPETGINIVHEGLLYGVTVRNESVDVFLLMASSTPHCHFCRMIALQVQRKIVAGCITALKDAGFKKVKVYNELGLLLAEG</sequence>
<keyword evidence="5" id="KW-1185">Reference proteome</keyword>
<organism evidence="3 4">
    <name type="scientific">Thermococcus chitonophagus</name>
    <dbReference type="NCBI Taxonomy" id="54262"/>
    <lineage>
        <taxon>Archaea</taxon>
        <taxon>Methanobacteriati</taxon>
        <taxon>Methanobacteriota</taxon>
        <taxon>Thermococci</taxon>
        <taxon>Thermococcales</taxon>
        <taxon>Thermococcaceae</taxon>
        <taxon>Thermococcus</taxon>
    </lineage>
</organism>
<evidence type="ECO:0000313" key="4">
    <source>
        <dbReference type="Proteomes" id="UP000093069"/>
    </source>
</evidence>
<dbReference type="Proteomes" id="UP000093069">
    <property type="component" value="Chromosome I"/>
</dbReference>
<dbReference type="InterPro" id="IPR034904">
    <property type="entry name" value="FSCA_dom_sf"/>
</dbReference>
<evidence type="ECO:0000259" key="1">
    <source>
        <dbReference type="Pfam" id="PF01883"/>
    </source>
</evidence>
<dbReference type="AlphaFoldDB" id="A0A161KAE1"/>
<gene>
    <name evidence="2" type="ORF">A3L04_08115</name>
    <name evidence="3" type="ORF">CHITON_0849</name>
</gene>
<reference evidence="2 5" key="3">
    <citation type="submission" date="2016-04" db="EMBL/GenBank/DDBJ databases">
        <title>Complete genome sequence of Thermococcus chitonophagus type strain GC74.</title>
        <authorList>
            <person name="Oger P.M."/>
        </authorList>
    </citation>
    <scope>NUCLEOTIDE SEQUENCE [LARGE SCALE GENOMIC DNA]</scope>
    <source>
        <strain evidence="2 5">GC74</strain>
    </source>
</reference>
<dbReference type="Proteomes" id="UP000250189">
    <property type="component" value="Chromosome"/>
</dbReference>
<dbReference type="EMBL" id="CP015193">
    <property type="protein sequence ID" value="ASJ17038.1"/>
    <property type="molecule type" value="Genomic_DNA"/>
</dbReference>
<accession>A0A161KAE1</accession>
<evidence type="ECO:0000313" key="5">
    <source>
        <dbReference type="Proteomes" id="UP000250189"/>
    </source>
</evidence>
<proteinExistence type="predicted"/>
<dbReference type="KEGG" id="tch:CHITON_0849"/>
<reference evidence="3" key="1">
    <citation type="submission" date="2016-01" db="EMBL/GenBank/DDBJ databases">
        <authorList>
            <person name="McClelland M."/>
            <person name="Jain A."/>
            <person name="Saraogi P."/>
            <person name="Mendelson R."/>
            <person name="Westerman R."/>
            <person name="SanMiguel P."/>
            <person name="Csonka L."/>
        </authorList>
    </citation>
    <scope>NUCLEOTIDE SEQUENCE</scope>
    <source>
        <strain evidence="3">1</strain>
    </source>
</reference>
<dbReference type="Pfam" id="PF01883">
    <property type="entry name" value="FeS_assembly_P"/>
    <property type="match status" value="1"/>
</dbReference>
<protein>
    <recommendedName>
        <fullName evidence="1">MIP18 family-like domain-containing protein</fullName>
    </recommendedName>
</protein>
<dbReference type="STRING" id="54262.CHITON_0849"/>
<dbReference type="InterPro" id="IPR002744">
    <property type="entry name" value="MIP18-like"/>
</dbReference>
<feature type="domain" description="MIP18 family-like" evidence="1">
    <location>
        <begin position="25"/>
        <end position="86"/>
    </location>
</feature>
<evidence type="ECO:0000313" key="2">
    <source>
        <dbReference type="EMBL" id="ASJ17038.1"/>
    </source>
</evidence>
<dbReference type="RefSeq" id="WP_068577068.1">
    <property type="nucleotide sequence ID" value="NZ_CP015193.1"/>
</dbReference>
<dbReference type="GeneID" id="33322537"/>
<name>A0A161KAE1_9EURY</name>
<dbReference type="EMBL" id="LN999010">
    <property type="protein sequence ID" value="CUX77628.1"/>
    <property type="molecule type" value="Genomic_DNA"/>
</dbReference>
<dbReference type="SUPFAM" id="SSF117916">
    <property type="entry name" value="Fe-S cluster assembly (FSCA) domain-like"/>
    <property type="match status" value="1"/>
</dbReference>